<feature type="compositionally biased region" description="Low complexity" evidence="2">
    <location>
        <begin position="86"/>
        <end position="104"/>
    </location>
</feature>
<feature type="compositionally biased region" description="Polar residues" evidence="2">
    <location>
        <begin position="121"/>
        <end position="140"/>
    </location>
</feature>
<feature type="compositionally biased region" description="Polar residues" evidence="2">
    <location>
        <begin position="847"/>
        <end position="859"/>
    </location>
</feature>
<evidence type="ECO:0000259" key="4">
    <source>
        <dbReference type="Pfam" id="PF14383"/>
    </source>
</evidence>
<evidence type="ECO:0008006" key="7">
    <source>
        <dbReference type="Google" id="ProtNLM"/>
    </source>
</evidence>
<dbReference type="GO" id="GO:0051513">
    <property type="term" value="P:regulation of monopolar cell growth"/>
    <property type="evidence" value="ECO:0007669"/>
    <property type="project" value="InterPro"/>
</dbReference>
<feature type="region of interest" description="Disordered" evidence="2">
    <location>
        <begin position="40"/>
        <end position="59"/>
    </location>
</feature>
<name>W9RRD8_9ROSA</name>
<feature type="region of interest" description="Disordered" evidence="2">
    <location>
        <begin position="71"/>
        <end position="106"/>
    </location>
</feature>
<feature type="compositionally biased region" description="Basic and acidic residues" evidence="2">
    <location>
        <begin position="163"/>
        <end position="195"/>
    </location>
</feature>
<feature type="domain" description="DUF4378" evidence="3">
    <location>
        <begin position="903"/>
        <end position="1084"/>
    </location>
</feature>
<evidence type="ECO:0000256" key="2">
    <source>
        <dbReference type="SAM" id="MobiDB-lite"/>
    </source>
</evidence>
<feature type="region of interest" description="Disordered" evidence="2">
    <location>
        <begin position="121"/>
        <end position="142"/>
    </location>
</feature>
<dbReference type="STRING" id="981085.W9RRD8"/>
<organism evidence="5 6">
    <name type="scientific">Morus notabilis</name>
    <dbReference type="NCBI Taxonomy" id="981085"/>
    <lineage>
        <taxon>Eukaryota</taxon>
        <taxon>Viridiplantae</taxon>
        <taxon>Streptophyta</taxon>
        <taxon>Embryophyta</taxon>
        <taxon>Tracheophyta</taxon>
        <taxon>Spermatophyta</taxon>
        <taxon>Magnoliopsida</taxon>
        <taxon>eudicotyledons</taxon>
        <taxon>Gunneridae</taxon>
        <taxon>Pentapetalae</taxon>
        <taxon>rosids</taxon>
        <taxon>fabids</taxon>
        <taxon>Rosales</taxon>
        <taxon>Moraceae</taxon>
        <taxon>Moreae</taxon>
        <taxon>Morus</taxon>
    </lineage>
</organism>
<dbReference type="PANTHER" id="PTHR31680">
    <property type="entry name" value="LONGIFOLIA PROTEIN"/>
    <property type="match status" value="1"/>
</dbReference>
<dbReference type="InterPro" id="IPR025486">
    <property type="entry name" value="DUF4378"/>
</dbReference>
<dbReference type="Proteomes" id="UP000030645">
    <property type="component" value="Unassembled WGS sequence"/>
</dbReference>
<dbReference type="OrthoDB" id="769613at2759"/>
<accession>W9RRD8</accession>
<dbReference type="eggNOG" id="ENOG502QVC5">
    <property type="taxonomic scope" value="Eukaryota"/>
</dbReference>
<feature type="region of interest" description="Disordered" evidence="2">
    <location>
        <begin position="372"/>
        <end position="455"/>
    </location>
</feature>
<protein>
    <recommendedName>
        <fullName evidence="7">DUF4378 domain-containing protein</fullName>
    </recommendedName>
</protein>
<feature type="region of interest" description="Disordered" evidence="2">
    <location>
        <begin position="523"/>
        <end position="546"/>
    </location>
</feature>
<reference evidence="6" key="1">
    <citation type="submission" date="2013-01" db="EMBL/GenBank/DDBJ databases">
        <title>Draft Genome Sequence of a Mulberry Tree, Morus notabilis C.K. Schneid.</title>
        <authorList>
            <person name="He N."/>
            <person name="Zhao S."/>
        </authorList>
    </citation>
    <scope>NUCLEOTIDE SEQUENCE</scope>
</reference>
<dbReference type="AlphaFoldDB" id="W9RRD8"/>
<dbReference type="KEGG" id="mnt:21402023"/>
<feature type="coiled-coil region" evidence="1">
    <location>
        <begin position="864"/>
        <end position="891"/>
    </location>
</feature>
<evidence type="ECO:0000313" key="5">
    <source>
        <dbReference type="EMBL" id="EXC04471.1"/>
    </source>
</evidence>
<feature type="compositionally biased region" description="Polar residues" evidence="2">
    <location>
        <begin position="705"/>
        <end position="742"/>
    </location>
</feature>
<keyword evidence="6" id="KW-1185">Reference proteome</keyword>
<keyword evidence="1" id="KW-0175">Coiled coil</keyword>
<feature type="region of interest" description="Disordered" evidence="2">
    <location>
        <begin position="292"/>
        <end position="336"/>
    </location>
</feature>
<dbReference type="InterPro" id="IPR033334">
    <property type="entry name" value="LNG1/2"/>
</dbReference>
<evidence type="ECO:0000259" key="3">
    <source>
        <dbReference type="Pfam" id="PF14309"/>
    </source>
</evidence>
<dbReference type="Pfam" id="PF14309">
    <property type="entry name" value="DUF4378"/>
    <property type="match status" value="1"/>
</dbReference>
<feature type="domain" description="DUF3741" evidence="4">
    <location>
        <begin position="329"/>
        <end position="351"/>
    </location>
</feature>
<feature type="compositionally biased region" description="Polar residues" evidence="2">
    <location>
        <begin position="373"/>
        <end position="404"/>
    </location>
</feature>
<gene>
    <name evidence="5" type="ORF">L484_019069</name>
</gene>
<feature type="compositionally biased region" description="Polar residues" evidence="2">
    <location>
        <begin position="324"/>
        <end position="334"/>
    </location>
</feature>
<feature type="region of interest" description="Disordered" evidence="2">
    <location>
        <begin position="163"/>
        <end position="205"/>
    </location>
</feature>
<dbReference type="Pfam" id="PF14383">
    <property type="entry name" value="VARLMGL"/>
    <property type="match status" value="1"/>
</dbReference>
<evidence type="ECO:0000313" key="6">
    <source>
        <dbReference type="Proteomes" id="UP000030645"/>
    </source>
</evidence>
<feature type="region of interest" description="Disordered" evidence="2">
    <location>
        <begin position="811"/>
        <end position="859"/>
    </location>
</feature>
<evidence type="ECO:0000256" key="1">
    <source>
        <dbReference type="SAM" id="Coils"/>
    </source>
</evidence>
<feature type="region of interest" description="Disordered" evidence="2">
    <location>
        <begin position="573"/>
        <end position="771"/>
    </location>
</feature>
<feature type="compositionally biased region" description="Basic and acidic residues" evidence="2">
    <location>
        <begin position="600"/>
        <end position="613"/>
    </location>
</feature>
<dbReference type="EMBL" id="KE345474">
    <property type="protein sequence ID" value="EXC04471.1"/>
    <property type="molecule type" value="Genomic_DNA"/>
</dbReference>
<feature type="compositionally biased region" description="Polar residues" evidence="2">
    <location>
        <begin position="629"/>
        <end position="659"/>
    </location>
</feature>
<proteinExistence type="predicted"/>
<dbReference type="InterPro" id="IPR032795">
    <property type="entry name" value="DUF3741-assoc"/>
</dbReference>
<sequence length="1106" mass="122055">MAAKLLHSLADENPDLQKQIGCMTGIFQIFDRHHVLTGKRLPHKRLPPGNPNFSNNSLERQSNNLHYQETSEINFNKSASERQRLSTESSRASFSSTCSSSASSVDCDKTAQQEVSSLNRIIFPETSSKGPAVNQSSTSPRLGRYSLDLRDVVKDSMYREARGLSVKTNKDEAAGHGVKHRDSPRPLQLSKHDDGSNAVGISGKQNTSVDLKESLRVLAKLREAPWYYNDTRENPRSSSYELKDGSWHSISRDAPRFSYDGREIKRLSFESRDSLKSTAKLKELPRLSLDSRESSIRGSSFDSKPRHVSRIAKSSGIMNEKDPSLSQSSGSQKRPPSVVAKLMGLDALPDSPLASDDQLGLNKTFLVHDADSSTKSLKANSINRPIRISNSPRNTLKEPTSPQWRNPDLVMKPLSSSRFPIEPAPWKMQDGNRGSQRTSSSRPVKVPPRSPNSFPSVYSEIEKRLKDLEFKQSGKDLRALKQILEAMQGKGLLETGKEEQASNFGTQVEREQRYVGPNLNLNSANQRNQQSSHVNASTIRVSSSSRTFESPIVIMKPAKLVEKSSISTSSVISADGFSDIHGPQNVGTVEGRKSSNNSRTAKDHSPKYSHRDASVSSVEKIGSARNMKPTHSSSMSQQHPVENTTRSSAKSSGSVSPRLQQKKLEMEKRSRPPMPPSNSNKPRRQSSRQPADAGSLGGRARPKDPNSQPCDDQLSEVSNDSKALSCQGDDTSVQSEGNTALDSKSDVEVTSAMRSSEMNCSLTPSMKGSKSLAADSIQKKAISRLDEEESLPELATAALEHPSPVSVLDTSAYKDDEPSPVKQIPNALKGDDAQDSNEAAGEDLWRNTENLSNSKGSGLTSEINRKKLENIENLVQKLRRLNSNHDEARTDYIASLCENTSPDHRYISKILLASGLLLRDLGSGLTTFQLHPSGYPINPELFFVLEQTKASSLRPKDECSLEKAGNAKSDKEKLHRKLIFDAVNEILVGKLASVSVSFEPWLKREKLAKKTLNAQKLLNELCNEIEQLQTKKLECSFEVEDDSLKSILWEDVMCGSGSWIDFSGEISGVVLDVERSIFKDLVDEVVRGEAANLRAKPGRRRQLFAK</sequence>
<dbReference type="PANTHER" id="PTHR31680:SF4">
    <property type="entry name" value="LONGIFOLIA PROTEIN"/>
    <property type="match status" value="1"/>
</dbReference>
<feature type="compositionally biased region" description="Polar residues" evidence="2">
    <location>
        <begin position="752"/>
        <end position="768"/>
    </location>
</feature>